<dbReference type="CDD" id="cd18773">
    <property type="entry name" value="PDC1_HK_sensor"/>
    <property type="match status" value="1"/>
</dbReference>
<dbReference type="Gene3D" id="3.30.450.20">
    <property type="entry name" value="PAS domain"/>
    <property type="match status" value="2"/>
</dbReference>
<dbReference type="Pfam" id="PF00563">
    <property type="entry name" value="EAL"/>
    <property type="match status" value="1"/>
</dbReference>
<evidence type="ECO:0000259" key="4">
    <source>
        <dbReference type="PROSITE" id="PS50887"/>
    </source>
</evidence>
<evidence type="ECO:0000256" key="1">
    <source>
        <dbReference type="SAM" id="MobiDB-lite"/>
    </source>
</evidence>
<dbReference type="Gene3D" id="3.20.20.450">
    <property type="entry name" value="EAL domain"/>
    <property type="match status" value="1"/>
</dbReference>
<dbReference type="PANTHER" id="PTHR33121">
    <property type="entry name" value="CYCLIC DI-GMP PHOSPHODIESTERASE PDEF"/>
    <property type="match status" value="1"/>
</dbReference>
<sequence length="815" mass="92226">MISYINEIKLKQKLRRVAAISVISLLLLCAFAYATFQILSYVYRASNNDQLEATLTEYAITMKRKAVEEQRALRTLASFTKSADALIESFNAADKDNLPFEIVGFWNTDGTCKQISLSGVNTDSHYNNLPPQMKLAVSTAWLGNPTVTSPYYSPTIGQHMITYVNPVFDENGKVIGALSGAVAQTDFDKSLDQLSLTNEGVDSILCTSSGLVFSYGVNELLNKDVKNILQYQGFDRLALDRLKVSLVSSTPHAIDTTINGHKYRLNITPLGFSDWYLATLVSNELSQGPYFNALILLIVSLCIIFIVCCFIAIYLFLSMKTSYKTQLRIAHYDPVTNSYNYPKFLLEFDQLDYRNNSGHNYAVVSLNIHDFSYIEDMLGENQTNDLLCAIAKVLGRQPTDEVLMFCHHEVDQFFFILNLNKSLNKQDDIDAKVRDIMDQCVKEITTNITSFPVVMYAGIAFTYPDLAPERIVARAEFAKKQIIKTYTHAVRFYDENAYKKEAFLHNIEQSMRAALANEEFKLFLQPKIDLSTGKIYAAEALVRWISDSDVIVYPNDFIPLFEQNGFCTELDLYMFDKACAHIRYYIDHNIEPIYYSINQTKLLIFQKGYTQKLKAILQKYAIPPKYIVIEVLEDLATHNVEELNMHLHELKSLGLSIALDDFGSGYSSLNIVAGLDIDEIKFDREFLMVEEPEQIKKNHMILRVLSKLSKEMGIRTVVEGVERNEDVEFLKSIDCDIAQGYYYDRPIPVDAFDKKYMIDRPLSAASATEIKRLEDSLIAQGVQIVTAATTAAAQATAEAEAEAQKAEEENKTPQA</sequence>
<dbReference type="InterPro" id="IPR035919">
    <property type="entry name" value="EAL_sf"/>
</dbReference>
<feature type="compositionally biased region" description="Basic and acidic residues" evidence="1">
    <location>
        <begin position="802"/>
        <end position="815"/>
    </location>
</feature>
<dbReference type="SUPFAM" id="SSF141868">
    <property type="entry name" value="EAL domain-like"/>
    <property type="match status" value="1"/>
</dbReference>
<reference evidence="5" key="2">
    <citation type="submission" date="2021-04" db="EMBL/GenBank/DDBJ databases">
        <authorList>
            <person name="Gilroy R."/>
        </authorList>
    </citation>
    <scope>NUCLEOTIDE SEQUENCE</scope>
    <source>
        <strain evidence="5">USASDec5-558</strain>
    </source>
</reference>
<dbReference type="InterPro" id="IPR050706">
    <property type="entry name" value="Cyclic-di-GMP_PDE-like"/>
</dbReference>
<dbReference type="PROSITE" id="PS50887">
    <property type="entry name" value="GGDEF"/>
    <property type="match status" value="1"/>
</dbReference>
<dbReference type="SUPFAM" id="SSF55073">
    <property type="entry name" value="Nucleotide cyclase"/>
    <property type="match status" value="1"/>
</dbReference>
<gene>
    <name evidence="5" type="ORF">H9850_08130</name>
</gene>
<keyword evidence="2" id="KW-0472">Membrane</keyword>
<feature type="region of interest" description="Disordered" evidence="1">
    <location>
        <begin position="795"/>
        <end position="815"/>
    </location>
</feature>
<keyword evidence="2" id="KW-0812">Transmembrane</keyword>
<dbReference type="AlphaFoldDB" id="A0A9D1WDW9"/>
<dbReference type="Gene3D" id="3.30.70.270">
    <property type="match status" value="1"/>
</dbReference>
<reference evidence="5" key="1">
    <citation type="journal article" date="2021" name="PeerJ">
        <title>Extensive microbial diversity within the chicken gut microbiome revealed by metagenomics and culture.</title>
        <authorList>
            <person name="Gilroy R."/>
            <person name="Ravi A."/>
            <person name="Getino M."/>
            <person name="Pursley I."/>
            <person name="Horton D.L."/>
            <person name="Alikhan N.F."/>
            <person name="Baker D."/>
            <person name="Gharbi K."/>
            <person name="Hall N."/>
            <person name="Watson M."/>
            <person name="Adriaenssens E.M."/>
            <person name="Foster-Nyarko E."/>
            <person name="Jarju S."/>
            <person name="Secka A."/>
            <person name="Antonio M."/>
            <person name="Oren A."/>
            <person name="Chaudhuri R.R."/>
            <person name="La Ragione R."/>
            <person name="Hildebrand F."/>
            <person name="Pallen M.J."/>
        </authorList>
    </citation>
    <scope>NUCLEOTIDE SEQUENCE</scope>
    <source>
        <strain evidence="5">USASDec5-558</strain>
    </source>
</reference>
<accession>A0A9D1WDW9</accession>
<dbReference type="SMART" id="SM00052">
    <property type="entry name" value="EAL"/>
    <property type="match status" value="1"/>
</dbReference>
<evidence type="ECO:0000313" key="5">
    <source>
        <dbReference type="EMBL" id="HIX57421.1"/>
    </source>
</evidence>
<feature type="domain" description="EAL" evidence="3">
    <location>
        <begin position="504"/>
        <end position="760"/>
    </location>
</feature>
<feature type="transmembrane region" description="Helical" evidence="2">
    <location>
        <begin position="290"/>
        <end position="317"/>
    </location>
</feature>
<name>A0A9D1WDW9_9GAMM</name>
<dbReference type="PANTHER" id="PTHR33121:SF70">
    <property type="entry name" value="SIGNALING PROTEIN YKOW"/>
    <property type="match status" value="1"/>
</dbReference>
<dbReference type="EMBL" id="DXEV01000163">
    <property type="protein sequence ID" value="HIX57421.1"/>
    <property type="molecule type" value="Genomic_DNA"/>
</dbReference>
<comment type="caution">
    <text evidence="5">The sequence shown here is derived from an EMBL/GenBank/DDBJ whole genome shotgun (WGS) entry which is preliminary data.</text>
</comment>
<dbReference type="CDD" id="cd01948">
    <property type="entry name" value="EAL"/>
    <property type="match status" value="1"/>
</dbReference>
<dbReference type="InterPro" id="IPR001633">
    <property type="entry name" value="EAL_dom"/>
</dbReference>
<evidence type="ECO:0000259" key="3">
    <source>
        <dbReference type="PROSITE" id="PS50883"/>
    </source>
</evidence>
<evidence type="ECO:0000313" key="6">
    <source>
        <dbReference type="Proteomes" id="UP000886829"/>
    </source>
</evidence>
<dbReference type="PROSITE" id="PS50883">
    <property type="entry name" value="EAL"/>
    <property type="match status" value="1"/>
</dbReference>
<evidence type="ECO:0000256" key="2">
    <source>
        <dbReference type="SAM" id="Phobius"/>
    </source>
</evidence>
<feature type="domain" description="GGDEF" evidence="4">
    <location>
        <begin position="359"/>
        <end position="495"/>
    </location>
</feature>
<dbReference type="InterPro" id="IPR029787">
    <property type="entry name" value="Nucleotide_cyclase"/>
</dbReference>
<dbReference type="SMART" id="SM00267">
    <property type="entry name" value="GGDEF"/>
    <property type="match status" value="1"/>
</dbReference>
<dbReference type="InterPro" id="IPR043128">
    <property type="entry name" value="Rev_trsase/Diguanyl_cyclase"/>
</dbReference>
<proteinExistence type="predicted"/>
<dbReference type="Proteomes" id="UP000886829">
    <property type="component" value="Unassembled WGS sequence"/>
</dbReference>
<organism evidence="5 6">
    <name type="scientific">Candidatus Anaerobiospirillum pullistercoris</name>
    <dbReference type="NCBI Taxonomy" id="2838452"/>
    <lineage>
        <taxon>Bacteria</taxon>
        <taxon>Pseudomonadati</taxon>
        <taxon>Pseudomonadota</taxon>
        <taxon>Gammaproteobacteria</taxon>
        <taxon>Aeromonadales</taxon>
        <taxon>Succinivibrionaceae</taxon>
        <taxon>Anaerobiospirillum</taxon>
    </lineage>
</organism>
<dbReference type="Pfam" id="PF00990">
    <property type="entry name" value="GGDEF"/>
    <property type="match status" value="1"/>
</dbReference>
<protein>
    <submittedName>
        <fullName evidence="5">EAL domain-containing protein</fullName>
    </submittedName>
</protein>
<dbReference type="GO" id="GO:0071111">
    <property type="term" value="F:cyclic-guanylate-specific phosphodiesterase activity"/>
    <property type="evidence" value="ECO:0007669"/>
    <property type="project" value="InterPro"/>
</dbReference>
<dbReference type="InterPro" id="IPR000160">
    <property type="entry name" value="GGDEF_dom"/>
</dbReference>
<keyword evidence="2" id="KW-1133">Transmembrane helix</keyword>